<name>A0A0T7G9E7_NEOGA</name>
<feature type="transmembrane region" description="Helical" evidence="6">
    <location>
        <begin position="95"/>
        <end position="115"/>
    </location>
</feature>
<evidence type="ECO:0000313" key="8">
    <source>
        <dbReference type="EMBL" id="CDZ43870.1"/>
    </source>
</evidence>
<gene>
    <name evidence="8" type="ORF">NGAL_HAMBI1189_00550</name>
</gene>
<keyword evidence="5 6" id="KW-0472">Membrane</keyword>
<dbReference type="GO" id="GO:0000271">
    <property type="term" value="P:polysaccharide biosynthetic process"/>
    <property type="evidence" value="ECO:0007669"/>
    <property type="project" value="InterPro"/>
</dbReference>
<proteinExistence type="inferred from homology"/>
<organism evidence="8 9">
    <name type="scientific">Neorhizobium galegae bv. officinalis</name>
    <dbReference type="NCBI Taxonomy" id="323656"/>
    <lineage>
        <taxon>Bacteria</taxon>
        <taxon>Pseudomonadati</taxon>
        <taxon>Pseudomonadota</taxon>
        <taxon>Alphaproteobacteria</taxon>
        <taxon>Hyphomicrobiales</taxon>
        <taxon>Rhizobiaceae</taxon>
        <taxon>Rhizobium/Agrobacterium group</taxon>
        <taxon>Neorhizobium</taxon>
    </lineage>
</organism>
<comment type="similarity">
    <text evidence="2">Belongs to the GtrA family.</text>
</comment>
<reference evidence="8 9" key="1">
    <citation type="submission" date="2014-08" db="EMBL/GenBank/DDBJ databases">
        <authorList>
            <person name="Chen Y.-H."/>
        </authorList>
    </citation>
    <scope>NUCLEOTIDE SEQUENCE [LARGE SCALE GENOMIC DNA]</scope>
</reference>
<protein>
    <recommendedName>
        <fullName evidence="7">GtrA/DPMS transmembrane domain-containing protein</fullName>
    </recommendedName>
</protein>
<sequence>MKRLFWFLIAGGGGFLLDAGLTHVLIGIWGFGPFLPRIPAIMTAMAFTWLVNRRLTFGSSGHSLAVEGFRYWAVGTTSAIVNYAVYSALMYRAPLLQPVIAVIFASLTAMAYSFFGYSRFVFRQ</sequence>
<feature type="transmembrane region" description="Helical" evidence="6">
    <location>
        <begin position="34"/>
        <end position="51"/>
    </location>
</feature>
<dbReference type="PANTHER" id="PTHR38459:SF1">
    <property type="entry name" value="PROPHAGE BACTOPRENOL-LINKED GLUCOSE TRANSLOCASE HOMOLOG"/>
    <property type="match status" value="1"/>
</dbReference>
<dbReference type="AlphaFoldDB" id="A0A0T7G9E7"/>
<feature type="domain" description="GtrA/DPMS transmembrane" evidence="7">
    <location>
        <begin position="7"/>
        <end position="122"/>
    </location>
</feature>
<keyword evidence="4 6" id="KW-1133">Transmembrane helix</keyword>
<dbReference type="Pfam" id="PF04138">
    <property type="entry name" value="GtrA_DPMS_TM"/>
    <property type="match status" value="1"/>
</dbReference>
<keyword evidence="3 6" id="KW-0812">Transmembrane</keyword>
<dbReference type="EMBL" id="CCRK01000001">
    <property type="protein sequence ID" value="CDZ43870.1"/>
    <property type="molecule type" value="Genomic_DNA"/>
</dbReference>
<evidence type="ECO:0000256" key="3">
    <source>
        <dbReference type="ARBA" id="ARBA00022692"/>
    </source>
</evidence>
<evidence type="ECO:0000256" key="1">
    <source>
        <dbReference type="ARBA" id="ARBA00004141"/>
    </source>
</evidence>
<evidence type="ECO:0000256" key="2">
    <source>
        <dbReference type="ARBA" id="ARBA00009399"/>
    </source>
</evidence>
<evidence type="ECO:0000313" key="9">
    <source>
        <dbReference type="Proteomes" id="UP000039660"/>
    </source>
</evidence>
<accession>A0A0T7G9E7</accession>
<evidence type="ECO:0000259" key="7">
    <source>
        <dbReference type="Pfam" id="PF04138"/>
    </source>
</evidence>
<dbReference type="InterPro" id="IPR051401">
    <property type="entry name" value="GtrA_CellWall_Glycosyl"/>
</dbReference>
<feature type="transmembrane region" description="Helical" evidence="6">
    <location>
        <begin position="71"/>
        <end position="89"/>
    </location>
</feature>
<dbReference type="GO" id="GO:0005886">
    <property type="term" value="C:plasma membrane"/>
    <property type="evidence" value="ECO:0007669"/>
    <property type="project" value="TreeGrafter"/>
</dbReference>
<evidence type="ECO:0000256" key="4">
    <source>
        <dbReference type="ARBA" id="ARBA00022989"/>
    </source>
</evidence>
<comment type="subcellular location">
    <subcellularLocation>
        <location evidence="1">Membrane</location>
        <topology evidence="1">Multi-pass membrane protein</topology>
    </subcellularLocation>
</comment>
<dbReference type="PANTHER" id="PTHR38459">
    <property type="entry name" value="PROPHAGE BACTOPRENOL-LINKED GLUCOSE TRANSLOCASE HOMOLOG"/>
    <property type="match status" value="1"/>
</dbReference>
<evidence type="ECO:0000256" key="5">
    <source>
        <dbReference type="ARBA" id="ARBA00023136"/>
    </source>
</evidence>
<dbReference type="RefSeq" id="WP_046630277.1">
    <property type="nucleotide sequence ID" value="NZ_CCRK01000001.1"/>
</dbReference>
<dbReference type="InterPro" id="IPR007267">
    <property type="entry name" value="GtrA_DPMS_TM"/>
</dbReference>
<dbReference type="Proteomes" id="UP000039660">
    <property type="component" value="Unassembled WGS sequence"/>
</dbReference>
<evidence type="ECO:0000256" key="6">
    <source>
        <dbReference type="SAM" id="Phobius"/>
    </source>
</evidence>